<proteinExistence type="predicted"/>
<dbReference type="AlphaFoldDB" id="A0A5N6E7G7"/>
<evidence type="ECO:0000313" key="1">
    <source>
        <dbReference type="EMBL" id="KAB8213501.1"/>
    </source>
</evidence>
<evidence type="ECO:0000313" key="2">
    <source>
        <dbReference type="Proteomes" id="UP000326799"/>
    </source>
</evidence>
<accession>A0A5N6E7G7</accession>
<organism evidence="1 2">
    <name type="scientific">Aspergillus novoparasiticus</name>
    <dbReference type="NCBI Taxonomy" id="986946"/>
    <lineage>
        <taxon>Eukaryota</taxon>
        <taxon>Fungi</taxon>
        <taxon>Dikarya</taxon>
        <taxon>Ascomycota</taxon>
        <taxon>Pezizomycotina</taxon>
        <taxon>Eurotiomycetes</taxon>
        <taxon>Eurotiomycetidae</taxon>
        <taxon>Eurotiales</taxon>
        <taxon>Aspergillaceae</taxon>
        <taxon>Aspergillus</taxon>
        <taxon>Aspergillus subgen. Circumdati</taxon>
    </lineage>
</organism>
<sequence length="169" mass="18644">MSGNFQLGLVRTIRPEPGFVGFSIHKNSARDEVKLSTPSRVQPPITIYDEKGPNVTALMQKFTTSYPKIPAEVANRVHQDPRRIRAKYDVISLTQGSLSLKDVPTFIMIRLEESGDGLNMQAIGPDGPENIIWENRDIVEVSGANKLKLIGPGRWIGIGITYEVAEMAG</sequence>
<name>A0A5N6E7G7_9EURO</name>
<dbReference type="Proteomes" id="UP000326799">
    <property type="component" value="Unassembled WGS sequence"/>
</dbReference>
<protein>
    <submittedName>
        <fullName evidence="1">Uncharacterized protein</fullName>
    </submittedName>
</protein>
<reference evidence="1 2" key="1">
    <citation type="submission" date="2019-04" db="EMBL/GenBank/DDBJ databases">
        <title>Fungal friends and foes A comparative genomics study of 23 Aspergillus species from section Flavi.</title>
        <authorList>
            <consortium name="DOE Joint Genome Institute"/>
            <person name="Kjaerbolling I."/>
            <person name="Vesth T.C."/>
            <person name="Frisvad J.C."/>
            <person name="Nybo J.L."/>
            <person name="Theobald S."/>
            <person name="Kildgaard S."/>
            <person name="Petersen T.I."/>
            <person name="Kuo A."/>
            <person name="Sato A."/>
            <person name="Lyhne E.K."/>
            <person name="Kogle M.E."/>
            <person name="Wiebenga A."/>
            <person name="Kun R.S."/>
            <person name="Lubbers R.J."/>
            <person name="Makela M.R."/>
            <person name="Barry K."/>
            <person name="Chovatia M."/>
            <person name="Clum A."/>
            <person name="Daum C."/>
            <person name="Haridas S."/>
            <person name="He G."/>
            <person name="LaButti K."/>
            <person name="Lipzen A."/>
            <person name="Mondo S."/>
            <person name="Pangilinan J."/>
            <person name="Riley R."/>
            <person name="Salamov A."/>
            <person name="Simmons B.A."/>
            <person name="Magnuson J.K."/>
            <person name="Henrissat B."/>
            <person name="Mortensen U.H."/>
            <person name="Larsen T.O."/>
            <person name="De vries R.P."/>
            <person name="Grigoriev I.V."/>
            <person name="Machida M."/>
            <person name="Baker S.E."/>
            <person name="Andersen M.R."/>
        </authorList>
    </citation>
    <scope>NUCLEOTIDE SEQUENCE [LARGE SCALE GENOMIC DNA]</scope>
    <source>
        <strain evidence="1 2">CBS 126849</strain>
    </source>
</reference>
<dbReference type="EMBL" id="ML733604">
    <property type="protein sequence ID" value="KAB8213501.1"/>
    <property type="molecule type" value="Genomic_DNA"/>
</dbReference>
<keyword evidence="2" id="KW-1185">Reference proteome</keyword>
<gene>
    <name evidence="1" type="ORF">BDV33DRAFT_184617</name>
</gene>